<dbReference type="EMBL" id="JABANP010000257">
    <property type="protein sequence ID" value="KAF4685596.1"/>
    <property type="molecule type" value="Genomic_DNA"/>
</dbReference>
<evidence type="ECO:0000313" key="3">
    <source>
        <dbReference type="Proteomes" id="UP000541610"/>
    </source>
</evidence>
<feature type="region of interest" description="Disordered" evidence="1">
    <location>
        <begin position="381"/>
        <end position="410"/>
    </location>
</feature>
<feature type="region of interest" description="Disordered" evidence="1">
    <location>
        <begin position="513"/>
        <end position="559"/>
    </location>
</feature>
<feature type="compositionally biased region" description="Low complexity" evidence="1">
    <location>
        <begin position="392"/>
        <end position="405"/>
    </location>
</feature>
<accession>A0A7J6NPK3</accession>
<evidence type="ECO:0000313" key="2">
    <source>
        <dbReference type="EMBL" id="KAF4685596.1"/>
    </source>
</evidence>
<dbReference type="Proteomes" id="UP000541610">
    <property type="component" value="Unassembled WGS sequence"/>
</dbReference>
<reference evidence="2 3" key="1">
    <citation type="submission" date="2020-04" db="EMBL/GenBank/DDBJ databases">
        <title>Perkinsus olseni comparative genomics.</title>
        <authorList>
            <person name="Bogema D.R."/>
        </authorList>
    </citation>
    <scope>NUCLEOTIDE SEQUENCE [LARGE SCALE GENOMIC DNA]</scope>
    <source>
        <strain evidence="2">00978-12</strain>
    </source>
</reference>
<protein>
    <submittedName>
        <fullName evidence="2">Uncharacterized protein</fullName>
    </submittedName>
</protein>
<proteinExistence type="predicted"/>
<dbReference type="AlphaFoldDB" id="A0A7J6NPK3"/>
<sequence length="813" mass="89424">MSVIRLTPAALPLIKALDSEMRKEHPSIAALDSLLKSLNGSMGWNRWVQPEAPAGRAPPPWDLSLVGPYTPSRWRSSSSDFQLMKSRLVFGCPFEEPDVAAEVAGLLFPWVQETIGLMQVCCGLDTVILPPLDYSALRSDEGGPLLEAFSHGIWIPSKNLYFCAACGTAVPTRGGPPNLGNLLVSAATPPGYKFEGPTAFDLADLLEAFKKHVQESPYHTQGVRSYTQRNACGEYNYTGLKDFPFCFVDHPYFKSGITAQALLDHLNWHRLPPPVHALGQALWYHVRNGGDLGIYVHSRMGRLIVWRLCTDREYRSGLSMSSAFELRKGTCPFDAHVQESIQALIDFAYVPAPRRFPPPPAPAATAKMPPVRPLMTTAMRSRRGGMKGSVGGSRVPPVRRSSSPSTTWFSARSTESPVCEVVESAPSGLPTGRLDIEGLVLSSSLTTGEWSPRTKALHDVLKEKYGSSRELWEPWFAAEPTPVPLVDQSTIYDICNANHLLLPFGFLRSTGDEMQVPGQSSSSSSIPAEQPQELRPLPVTRRIRSAPSPSSATPSVMSLGSNMVLPDADSEMDHTYGVVSVMSSPTAARPSSTQSLLPPPNVVINIPLGVTKAFEQFGLSAPTSPGFDLDFSHDYAFLIPRFYSPSFEDRYNWLWKWEVGQDDCDYRSWKTALKLAKPVLDDTCYMLSDKAFSTTLCDEQGRQSGLTVAEVQLAQLLTLHKAKAVNQALMEYESAQKTTAGNYKVLGKYLPQAFEATTYKAGGKDVPSLNELYRTLPESSGDIAEALSGLGKQYRDKDLRVRVRKRQNKADEE</sequence>
<feature type="compositionally biased region" description="Low complexity" evidence="1">
    <location>
        <begin position="545"/>
        <end position="555"/>
    </location>
</feature>
<comment type="caution">
    <text evidence="2">The sequence shown here is derived from an EMBL/GenBank/DDBJ whole genome shotgun (WGS) entry which is preliminary data.</text>
</comment>
<gene>
    <name evidence="2" type="ORF">FOZ60_006374</name>
</gene>
<organism evidence="2 3">
    <name type="scientific">Perkinsus olseni</name>
    <name type="common">Perkinsus atlanticus</name>
    <dbReference type="NCBI Taxonomy" id="32597"/>
    <lineage>
        <taxon>Eukaryota</taxon>
        <taxon>Sar</taxon>
        <taxon>Alveolata</taxon>
        <taxon>Perkinsozoa</taxon>
        <taxon>Perkinsea</taxon>
        <taxon>Perkinsida</taxon>
        <taxon>Perkinsidae</taxon>
        <taxon>Perkinsus</taxon>
    </lineage>
</organism>
<name>A0A7J6NPK3_PEROL</name>
<evidence type="ECO:0000256" key="1">
    <source>
        <dbReference type="SAM" id="MobiDB-lite"/>
    </source>
</evidence>